<protein>
    <recommendedName>
        <fullName evidence="13">Nickel/cobalt efflux system</fullName>
    </recommendedName>
</protein>
<feature type="transmembrane region" description="Helical" evidence="13">
    <location>
        <begin position="115"/>
        <end position="140"/>
    </location>
</feature>
<gene>
    <name evidence="14" type="ORF">U0C82_01785</name>
</gene>
<evidence type="ECO:0000256" key="10">
    <source>
        <dbReference type="ARBA" id="ARBA00023112"/>
    </source>
</evidence>
<evidence type="ECO:0000256" key="3">
    <source>
        <dbReference type="ARBA" id="ARBA00022426"/>
    </source>
</evidence>
<evidence type="ECO:0000313" key="15">
    <source>
        <dbReference type="Proteomes" id="UP001294412"/>
    </source>
</evidence>
<keyword evidence="12" id="KW-0170">Cobalt</keyword>
<evidence type="ECO:0000256" key="2">
    <source>
        <dbReference type="ARBA" id="ARBA00004651"/>
    </source>
</evidence>
<evidence type="ECO:0000256" key="7">
    <source>
        <dbReference type="ARBA" id="ARBA00022692"/>
    </source>
</evidence>
<evidence type="ECO:0000256" key="12">
    <source>
        <dbReference type="ARBA" id="ARBA00023285"/>
    </source>
</evidence>
<keyword evidence="7 13" id="KW-0812">Transmembrane</keyword>
<dbReference type="EMBL" id="JAXLPB010000001">
    <property type="protein sequence ID" value="MDY8107879.1"/>
    <property type="molecule type" value="Genomic_DNA"/>
</dbReference>
<evidence type="ECO:0000313" key="14">
    <source>
        <dbReference type="EMBL" id="MDY8107879.1"/>
    </source>
</evidence>
<accession>A0ABU5HXL0</accession>
<evidence type="ECO:0000256" key="9">
    <source>
        <dbReference type="ARBA" id="ARBA00023065"/>
    </source>
</evidence>
<dbReference type="InterPro" id="IPR051224">
    <property type="entry name" value="NiCoT_RcnA"/>
</dbReference>
<keyword evidence="10" id="KW-0921">Nickel transport</keyword>
<keyword evidence="8 13" id="KW-1133">Transmembrane helix</keyword>
<keyword evidence="3" id="KW-0171">Cobalt transport</keyword>
<dbReference type="PANTHER" id="PTHR40659:SF1">
    <property type="entry name" value="NICKEL_COBALT EFFLUX SYSTEM RCNA"/>
    <property type="match status" value="1"/>
</dbReference>
<comment type="caution">
    <text evidence="14">The sequence shown here is derived from an EMBL/GenBank/DDBJ whole genome shotgun (WGS) entry which is preliminary data.</text>
</comment>
<evidence type="ECO:0000256" key="8">
    <source>
        <dbReference type="ARBA" id="ARBA00022989"/>
    </source>
</evidence>
<keyword evidence="9" id="KW-0406">Ion transport</keyword>
<dbReference type="InterPro" id="IPR011541">
    <property type="entry name" value="Ni/Co_transpt_high_affinity"/>
</dbReference>
<feature type="transmembrane region" description="Helical" evidence="13">
    <location>
        <begin position="75"/>
        <end position="94"/>
    </location>
</feature>
<comment type="function">
    <text evidence="1">Efflux system for nickel and cobalt.</text>
</comment>
<proteinExistence type="inferred from homology"/>
<keyword evidence="11 13" id="KW-0472">Membrane</keyword>
<keyword evidence="5" id="KW-1003">Cell membrane</keyword>
<dbReference type="PANTHER" id="PTHR40659">
    <property type="entry name" value="NICKEL/COBALT EFFLUX SYSTEM RCNA"/>
    <property type="match status" value="1"/>
</dbReference>
<keyword evidence="4 13" id="KW-0813">Transport</keyword>
<evidence type="ECO:0000256" key="4">
    <source>
        <dbReference type="ARBA" id="ARBA00022448"/>
    </source>
</evidence>
<comment type="subcellular location">
    <subcellularLocation>
        <location evidence="2 13">Cell membrane</location>
        <topology evidence="2 13">Multi-pass membrane protein</topology>
    </subcellularLocation>
</comment>
<evidence type="ECO:0000256" key="11">
    <source>
        <dbReference type="ARBA" id="ARBA00023136"/>
    </source>
</evidence>
<keyword evidence="6" id="KW-0533">Nickel</keyword>
<keyword evidence="15" id="KW-1185">Reference proteome</keyword>
<sequence>MTRLSRVLGSLLVIGLAGGEALARSSLGIGTAEVAAPVSDGIFSGLFTQIALWQREFFSALRHALVSLKRGDDGFLYLVGLSFAYGVFHAAGPGHGKAVISAYMLASRAELKRGVFLSFVSSLVQAVSALVLVGLGWFFLRGTAVSMTDATDWAELASYALVFAVGLWLLARACGKLVREPLVRSGVGRSLSPFRRMAGRDAAFSSQLAFASQADSDWRGGETAGKAAAPARVSSLSLNARPAQATSISAAEGFDRTAVCADDPDDCGCGRAHMPAPHTLSSPLTLKSGVAAVFAVGLRPCSGAIVILTFGLLNGLYLGGVLSVFAMALGTAITVSVLASLTVLGRGALERAGRFTPYASLLARVLEIAGALLLMLLGVGLLGGALAG</sequence>
<organism evidence="14 15">
    <name type="scientific">Fulvimarina uroteuthidis</name>
    <dbReference type="NCBI Taxonomy" id="3098149"/>
    <lineage>
        <taxon>Bacteria</taxon>
        <taxon>Pseudomonadati</taxon>
        <taxon>Pseudomonadota</taxon>
        <taxon>Alphaproteobacteria</taxon>
        <taxon>Hyphomicrobiales</taxon>
        <taxon>Aurantimonadaceae</taxon>
        <taxon>Fulvimarina</taxon>
    </lineage>
</organism>
<feature type="transmembrane region" description="Helical" evidence="13">
    <location>
        <begin position="365"/>
        <end position="387"/>
    </location>
</feature>
<evidence type="ECO:0000256" key="13">
    <source>
        <dbReference type="RuleBase" id="RU362101"/>
    </source>
</evidence>
<feature type="transmembrane region" description="Helical" evidence="13">
    <location>
        <begin position="156"/>
        <end position="175"/>
    </location>
</feature>
<feature type="transmembrane region" description="Helical" evidence="13">
    <location>
        <begin position="316"/>
        <end position="344"/>
    </location>
</feature>
<feature type="transmembrane region" description="Helical" evidence="13">
    <location>
        <begin position="290"/>
        <end position="310"/>
    </location>
</feature>
<dbReference type="Proteomes" id="UP001294412">
    <property type="component" value="Unassembled WGS sequence"/>
</dbReference>
<reference evidence="14 15" key="1">
    <citation type="submission" date="2023-12" db="EMBL/GenBank/DDBJ databases">
        <title>Description of Novel Strain Fulvimarina sp. 2208YS6-2-32 isolated from Uroteuthis (Photololigo) edulis.</title>
        <authorList>
            <person name="Park J.-S."/>
        </authorList>
    </citation>
    <scope>NUCLEOTIDE SEQUENCE [LARGE SCALE GENOMIC DNA]</scope>
    <source>
        <strain evidence="14 15">2208YS6-2-32</strain>
    </source>
</reference>
<dbReference type="RefSeq" id="WP_322185294.1">
    <property type="nucleotide sequence ID" value="NZ_JAXLPB010000001.1"/>
</dbReference>
<name>A0ABU5HXL0_9HYPH</name>
<evidence type="ECO:0000256" key="6">
    <source>
        <dbReference type="ARBA" id="ARBA00022596"/>
    </source>
</evidence>
<evidence type="ECO:0000256" key="1">
    <source>
        <dbReference type="ARBA" id="ARBA00002510"/>
    </source>
</evidence>
<comment type="similarity">
    <text evidence="13">Belongs to the NiCoT transporter (TC 2.A.52) family.</text>
</comment>
<evidence type="ECO:0000256" key="5">
    <source>
        <dbReference type="ARBA" id="ARBA00022475"/>
    </source>
</evidence>
<dbReference type="Pfam" id="PF03824">
    <property type="entry name" value="NicO"/>
    <property type="match status" value="2"/>
</dbReference>